<evidence type="ECO:0000313" key="2">
    <source>
        <dbReference type="Proteomes" id="UP000000263"/>
    </source>
</evidence>
<dbReference type="AlphaFoldDB" id="A7NKE2"/>
<sequence length="134" mass="14956">MTQTDREMMRCPNCGAEWRPTTTMAASADISCPVCLHRLKAPDALETHKAFSVRDFAEQISALINRARTEGLSSDVITKVLRDELAYNAELANPSHTFHVQIVDLGPTEGAIRTLPPNEARMILQRRSTPLIKR</sequence>
<evidence type="ECO:0000313" key="1">
    <source>
        <dbReference type="EMBL" id="ABU57962.1"/>
    </source>
</evidence>
<organism evidence="1 2">
    <name type="scientific">Roseiflexus castenholzii (strain DSM 13941 / HLO8)</name>
    <dbReference type="NCBI Taxonomy" id="383372"/>
    <lineage>
        <taxon>Bacteria</taxon>
        <taxon>Bacillati</taxon>
        <taxon>Chloroflexota</taxon>
        <taxon>Chloroflexia</taxon>
        <taxon>Chloroflexales</taxon>
        <taxon>Roseiflexineae</taxon>
        <taxon>Roseiflexaceae</taxon>
        <taxon>Roseiflexus</taxon>
    </lineage>
</organism>
<dbReference type="RefSeq" id="WP_012120387.1">
    <property type="nucleotide sequence ID" value="NC_009767.1"/>
</dbReference>
<accession>A7NKE2</accession>
<dbReference type="HOGENOM" id="CLU_1905170_0_0_0"/>
<reference evidence="1 2" key="1">
    <citation type="submission" date="2007-08" db="EMBL/GenBank/DDBJ databases">
        <title>Complete sequence of Roseiflexus castenholzii DSM 13941.</title>
        <authorList>
            <consortium name="US DOE Joint Genome Institute"/>
            <person name="Copeland A."/>
            <person name="Lucas S."/>
            <person name="Lapidus A."/>
            <person name="Barry K."/>
            <person name="Glavina del Rio T."/>
            <person name="Dalin E."/>
            <person name="Tice H."/>
            <person name="Pitluck S."/>
            <person name="Thompson L.S."/>
            <person name="Brettin T."/>
            <person name="Bruce D."/>
            <person name="Detter J.C."/>
            <person name="Han C."/>
            <person name="Tapia R."/>
            <person name="Schmutz J."/>
            <person name="Larimer F."/>
            <person name="Land M."/>
            <person name="Hauser L."/>
            <person name="Kyrpides N."/>
            <person name="Mikhailova N."/>
            <person name="Bryant D.A."/>
            <person name="Hanada S."/>
            <person name="Tsukatani Y."/>
            <person name="Richardson P."/>
        </authorList>
    </citation>
    <scope>NUCLEOTIDE SEQUENCE [LARGE SCALE GENOMIC DNA]</scope>
    <source>
        <strain evidence="2">DSM 13941 / HLO8</strain>
    </source>
</reference>
<gene>
    <name evidence="1" type="ordered locus">Rcas_1871</name>
</gene>
<dbReference type="OrthoDB" id="159704at2"/>
<dbReference type="Proteomes" id="UP000000263">
    <property type="component" value="Chromosome"/>
</dbReference>
<dbReference type="STRING" id="383372.Rcas_1871"/>
<name>A7NKE2_ROSCS</name>
<dbReference type="KEGG" id="rca:Rcas_1871"/>
<keyword evidence="2" id="KW-1185">Reference proteome</keyword>
<dbReference type="EMBL" id="CP000804">
    <property type="protein sequence ID" value="ABU57962.1"/>
    <property type="molecule type" value="Genomic_DNA"/>
</dbReference>
<dbReference type="eggNOG" id="ENOG5032JA8">
    <property type="taxonomic scope" value="Bacteria"/>
</dbReference>
<protein>
    <submittedName>
        <fullName evidence="1">Uncharacterized protein</fullName>
    </submittedName>
</protein>
<proteinExistence type="predicted"/>